<comment type="catalytic activity">
    <reaction evidence="1 9">
        <text>a 4-O-methyl-thymidine in DNA + L-cysteinyl-[protein] = a thymidine in DNA + S-methyl-L-cysteinyl-[protein]</text>
        <dbReference type="Rhea" id="RHEA:53428"/>
        <dbReference type="Rhea" id="RHEA-COMP:10131"/>
        <dbReference type="Rhea" id="RHEA-COMP:10132"/>
        <dbReference type="Rhea" id="RHEA-COMP:13555"/>
        <dbReference type="Rhea" id="RHEA-COMP:13556"/>
        <dbReference type="ChEBI" id="CHEBI:29950"/>
        <dbReference type="ChEBI" id="CHEBI:82612"/>
        <dbReference type="ChEBI" id="CHEBI:137386"/>
        <dbReference type="ChEBI" id="CHEBI:137387"/>
        <dbReference type="EC" id="2.1.1.63"/>
    </reaction>
</comment>
<evidence type="ECO:0000313" key="12">
    <source>
        <dbReference type="EMBL" id="AWK14319.1"/>
    </source>
</evidence>
<dbReference type="InterPro" id="IPR001497">
    <property type="entry name" value="MethylDNA_cys_MeTrfase_AS"/>
</dbReference>
<dbReference type="InterPro" id="IPR008332">
    <property type="entry name" value="MethylG_MeTrfase_N"/>
</dbReference>
<keyword evidence="13" id="KW-1185">Reference proteome</keyword>
<organism evidence="12 13">
    <name type="scientific">Candidatus Fukatsuia symbiotica</name>
    <dbReference type="NCBI Taxonomy" id="1878942"/>
    <lineage>
        <taxon>Bacteria</taxon>
        <taxon>Pseudomonadati</taxon>
        <taxon>Pseudomonadota</taxon>
        <taxon>Gammaproteobacteria</taxon>
        <taxon>Enterobacterales</taxon>
        <taxon>Yersiniaceae</taxon>
        <taxon>Candidatus Fukatsuia</taxon>
    </lineage>
</organism>
<dbReference type="CDD" id="cd06445">
    <property type="entry name" value="ATase"/>
    <property type="match status" value="1"/>
</dbReference>
<evidence type="ECO:0000259" key="11">
    <source>
        <dbReference type="Pfam" id="PF02870"/>
    </source>
</evidence>
<dbReference type="EC" id="2.1.1.63" evidence="9"/>
<dbReference type="FunFam" id="1.10.10.10:FF:000214">
    <property type="entry name" value="Methylated-DNA--protein-cysteine methyltransferase"/>
    <property type="match status" value="1"/>
</dbReference>
<sequence>MYHYYIDSPPGFATRFLQIQASEIGIKRIDFVNEKTVEVKPTSLLLHCVDELEKYFAGKLKTFTVALDPGGTDFQKKVWCELQKIKFGETWSYKQLALAVESANYCRAVGAANAKNLIAIIIPCHRVIGNNGHLTGYAAGLTIKQWLIEHEGSGDKITCQANG</sequence>
<dbReference type="SUPFAM" id="SSF46767">
    <property type="entry name" value="Methylated DNA-protein cysteine methyltransferase, C-terminal domain"/>
    <property type="match status" value="1"/>
</dbReference>
<evidence type="ECO:0000259" key="10">
    <source>
        <dbReference type="Pfam" id="PF01035"/>
    </source>
</evidence>
<keyword evidence="6 9" id="KW-0227">DNA damage</keyword>
<dbReference type="KEGG" id="fsm:CCS41_07280"/>
<protein>
    <recommendedName>
        <fullName evidence="9">Methylated-DNA--protein-cysteine methyltransferase</fullName>
        <ecNumber evidence="9">2.1.1.63</ecNumber>
    </recommendedName>
    <alternativeName>
        <fullName evidence="9">6-O-methylguanine-DNA methyltransferase</fullName>
        <shortName evidence="9">MGMT</shortName>
    </alternativeName>
    <alternativeName>
        <fullName evidence="9">O-6-methylguanine-DNA-alkyltransferase</fullName>
    </alternativeName>
</protein>
<dbReference type="InterPro" id="IPR014048">
    <property type="entry name" value="MethylDNA_cys_MeTrfase_DNA-bd"/>
</dbReference>
<dbReference type="GO" id="GO:0005737">
    <property type="term" value="C:cytoplasm"/>
    <property type="evidence" value="ECO:0007669"/>
    <property type="project" value="UniProtKB-SubCell"/>
</dbReference>
<keyword evidence="5 9" id="KW-0808">Transferase</keyword>
<dbReference type="Pfam" id="PF02870">
    <property type="entry name" value="Methyltransf_1N"/>
    <property type="match status" value="1"/>
</dbReference>
<comment type="subcellular location">
    <subcellularLocation>
        <location evidence="9">Cytoplasm</location>
    </subcellularLocation>
</comment>
<evidence type="ECO:0000256" key="4">
    <source>
        <dbReference type="ARBA" id="ARBA00022603"/>
    </source>
</evidence>
<dbReference type="PROSITE" id="PS00374">
    <property type="entry name" value="MGMT"/>
    <property type="match status" value="1"/>
</dbReference>
<comment type="function">
    <text evidence="9">Involved in the cellular defense against the biological effects of O6-methylguanine (O6-MeG) and O4-methylthymine (O4-MeT) in DNA. Repairs the methylated nucleobase in DNA by stoichiometrically transferring the methyl group to a cysteine residue in the enzyme. This is a suicide reaction: the enzyme is irreversibly inactivated.</text>
</comment>
<dbReference type="AlphaFoldDB" id="A0A2U8I5A9"/>
<dbReference type="NCBIfam" id="TIGR00589">
    <property type="entry name" value="ogt"/>
    <property type="match status" value="1"/>
</dbReference>
<dbReference type="InterPro" id="IPR036388">
    <property type="entry name" value="WH-like_DNA-bd_sf"/>
</dbReference>
<evidence type="ECO:0000256" key="5">
    <source>
        <dbReference type="ARBA" id="ARBA00022679"/>
    </source>
</evidence>
<evidence type="ECO:0000256" key="2">
    <source>
        <dbReference type="ARBA" id="ARBA00008711"/>
    </source>
</evidence>
<dbReference type="Proteomes" id="UP000261875">
    <property type="component" value="Chromosome"/>
</dbReference>
<reference evidence="12 13" key="1">
    <citation type="submission" date="2017-05" db="EMBL/GenBank/DDBJ databases">
        <title>Genome sequence of Candidatus Fukatsuia symbiotica and Candidatus Hamiltonella defensa from Acyrthosiphon pisum strain 5D.</title>
        <authorList>
            <person name="Patel V.A."/>
            <person name="Chevignon G."/>
            <person name="Russell J.A."/>
            <person name="Oliver K.M."/>
        </authorList>
    </citation>
    <scope>NUCLEOTIDE SEQUENCE [LARGE SCALE GENOMIC DNA]</scope>
    <source>
        <strain evidence="12 13">5D</strain>
    </source>
</reference>
<dbReference type="GO" id="GO:0032259">
    <property type="term" value="P:methylation"/>
    <property type="evidence" value="ECO:0007669"/>
    <property type="project" value="UniProtKB-KW"/>
</dbReference>
<dbReference type="HAMAP" id="MF_00772">
    <property type="entry name" value="OGT"/>
    <property type="match status" value="1"/>
</dbReference>
<dbReference type="Gene3D" id="3.30.160.70">
    <property type="entry name" value="Methylated DNA-protein cysteine methyltransferase domain"/>
    <property type="match status" value="1"/>
</dbReference>
<comment type="catalytic activity">
    <reaction evidence="8 9">
        <text>a 6-O-methyl-2'-deoxyguanosine in DNA + L-cysteinyl-[protein] = S-methyl-L-cysteinyl-[protein] + a 2'-deoxyguanosine in DNA</text>
        <dbReference type="Rhea" id="RHEA:24000"/>
        <dbReference type="Rhea" id="RHEA-COMP:10131"/>
        <dbReference type="Rhea" id="RHEA-COMP:10132"/>
        <dbReference type="Rhea" id="RHEA-COMP:11367"/>
        <dbReference type="Rhea" id="RHEA-COMP:11368"/>
        <dbReference type="ChEBI" id="CHEBI:29950"/>
        <dbReference type="ChEBI" id="CHEBI:82612"/>
        <dbReference type="ChEBI" id="CHEBI:85445"/>
        <dbReference type="ChEBI" id="CHEBI:85448"/>
        <dbReference type="EC" id="2.1.1.63"/>
    </reaction>
</comment>
<gene>
    <name evidence="12" type="ORF">CCS41_07280</name>
</gene>
<dbReference type="PANTHER" id="PTHR10815:SF5">
    <property type="entry name" value="METHYLATED-DNA--PROTEIN-CYSTEINE METHYLTRANSFERASE"/>
    <property type="match status" value="1"/>
</dbReference>
<evidence type="ECO:0000256" key="1">
    <source>
        <dbReference type="ARBA" id="ARBA00001286"/>
    </source>
</evidence>
<proteinExistence type="inferred from homology"/>
<dbReference type="InterPro" id="IPR023546">
    <property type="entry name" value="MGMT"/>
</dbReference>
<keyword evidence="7 9" id="KW-0234">DNA repair</keyword>
<keyword evidence="4 9" id="KW-0489">Methyltransferase</keyword>
<keyword evidence="3 9" id="KW-0963">Cytoplasm</keyword>
<feature type="active site" description="Nucleophile; methyl group acceptor" evidence="9">
    <location>
        <position position="124"/>
    </location>
</feature>
<evidence type="ECO:0000256" key="8">
    <source>
        <dbReference type="ARBA" id="ARBA00049348"/>
    </source>
</evidence>
<accession>A0A2U8I5A9</accession>
<evidence type="ECO:0000256" key="3">
    <source>
        <dbReference type="ARBA" id="ARBA00022490"/>
    </source>
</evidence>
<dbReference type="GO" id="GO:0003908">
    <property type="term" value="F:methylated-DNA-[protein]-cysteine S-methyltransferase activity"/>
    <property type="evidence" value="ECO:0007669"/>
    <property type="project" value="UniProtKB-UniRule"/>
</dbReference>
<evidence type="ECO:0000256" key="6">
    <source>
        <dbReference type="ARBA" id="ARBA00022763"/>
    </source>
</evidence>
<comment type="miscellaneous">
    <text evidence="9">This enzyme catalyzes only one turnover and therefore is not strictly catalytic. According to one definition, an enzyme is a biocatalyst that acts repeatedly and over many reaction cycles.</text>
</comment>
<dbReference type="SUPFAM" id="SSF53155">
    <property type="entry name" value="Methylated DNA-protein cysteine methyltransferase domain"/>
    <property type="match status" value="1"/>
</dbReference>
<dbReference type="InterPro" id="IPR036631">
    <property type="entry name" value="MGMT_N_sf"/>
</dbReference>
<name>A0A2U8I5A9_9GAMM</name>
<dbReference type="Pfam" id="PF01035">
    <property type="entry name" value="DNA_binding_1"/>
    <property type="match status" value="1"/>
</dbReference>
<evidence type="ECO:0000256" key="7">
    <source>
        <dbReference type="ARBA" id="ARBA00023204"/>
    </source>
</evidence>
<comment type="similarity">
    <text evidence="2 9">Belongs to the MGMT family.</text>
</comment>
<evidence type="ECO:0000313" key="13">
    <source>
        <dbReference type="Proteomes" id="UP000261875"/>
    </source>
</evidence>
<dbReference type="OrthoDB" id="9802228at2"/>
<feature type="domain" description="Methylguanine DNA methyltransferase ribonuclease-like" evidence="11">
    <location>
        <begin position="2"/>
        <end position="69"/>
    </location>
</feature>
<feature type="domain" description="Methylated-DNA-[protein]-cysteine S-methyltransferase DNA binding" evidence="10">
    <location>
        <begin position="73"/>
        <end position="152"/>
    </location>
</feature>
<dbReference type="GO" id="GO:0006307">
    <property type="term" value="P:DNA alkylation repair"/>
    <property type="evidence" value="ECO:0007669"/>
    <property type="project" value="UniProtKB-UniRule"/>
</dbReference>
<evidence type="ECO:0000256" key="9">
    <source>
        <dbReference type="HAMAP-Rule" id="MF_00772"/>
    </source>
</evidence>
<dbReference type="RefSeq" id="WP_072549585.1">
    <property type="nucleotide sequence ID" value="NZ_CP021659.1"/>
</dbReference>
<dbReference type="PANTHER" id="PTHR10815">
    <property type="entry name" value="METHYLATED-DNA--PROTEIN-CYSTEINE METHYLTRANSFERASE"/>
    <property type="match status" value="1"/>
</dbReference>
<dbReference type="Gene3D" id="1.10.10.10">
    <property type="entry name" value="Winged helix-like DNA-binding domain superfamily/Winged helix DNA-binding domain"/>
    <property type="match status" value="1"/>
</dbReference>
<dbReference type="EMBL" id="CP021659">
    <property type="protein sequence ID" value="AWK14319.1"/>
    <property type="molecule type" value="Genomic_DNA"/>
</dbReference>
<dbReference type="InterPro" id="IPR036217">
    <property type="entry name" value="MethylDNA_cys_MeTrfase_DNAb"/>
</dbReference>
<dbReference type="STRING" id="1878942.GCA_900128755_00402"/>